<protein>
    <submittedName>
        <fullName evidence="2">Uncharacterized protein</fullName>
    </submittedName>
</protein>
<evidence type="ECO:0000313" key="3">
    <source>
        <dbReference type="Proteomes" id="UP000762676"/>
    </source>
</evidence>
<name>A0AAV4H6B2_9GAST</name>
<dbReference type="Proteomes" id="UP000762676">
    <property type="component" value="Unassembled WGS sequence"/>
</dbReference>
<reference evidence="2 3" key="1">
    <citation type="journal article" date="2021" name="Elife">
        <title>Chloroplast acquisition without the gene transfer in kleptoplastic sea slugs, Plakobranchus ocellatus.</title>
        <authorList>
            <person name="Maeda T."/>
            <person name="Takahashi S."/>
            <person name="Yoshida T."/>
            <person name="Shimamura S."/>
            <person name="Takaki Y."/>
            <person name="Nagai Y."/>
            <person name="Toyoda A."/>
            <person name="Suzuki Y."/>
            <person name="Arimoto A."/>
            <person name="Ishii H."/>
            <person name="Satoh N."/>
            <person name="Nishiyama T."/>
            <person name="Hasebe M."/>
            <person name="Maruyama T."/>
            <person name="Minagawa J."/>
            <person name="Obokata J."/>
            <person name="Shigenobu S."/>
        </authorList>
    </citation>
    <scope>NUCLEOTIDE SEQUENCE [LARGE SCALE GENOMIC DNA]</scope>
</reference>
<evidence type="ECO:0000256" key="1">
    <source>
        <dbReference type="SAM" id="MobiDB-lite"/>
    </source>
</evidence>
<gene>
    <name evidence="2" type="ORF">ElyMa_006233900</name>
</gene>
<sequence>MLKGSCHTLRLRGERRVLERRVFSSFKIDKRRKDGGESLSLEHLVKMKEGERDCPEGTRGDAETGKSLNPVSADGQNGRKFQILIGNRTLDALDIGVTTGY</sequence>
<dbReference type="AlphaFoldDB" id="A0AAV4H6B2"/>
<feature type="compositionally biased region" description="Basic and acidic residues" evidence="1">
    <location>
        <begin position="50"/>
        <end position="64"/>
    </location>
</feature>
<keyword evidence="3" id="KW-1185">Reference proteome</keyword>
<dbReference type="EMBL" id="BMAT01012512">
    <property type="protein sequence ID" value="GFR93747.1"/>
    <property type="molecule type" value="Genomic_DNA"/>
</dbReference>
<proteinExistence type="predicted"/>
<evidence type="ECO:0000313" key="2">
    <source>
        <dbReference type="EMBL" id="GFR93747.1"/>
    </source>
</evidence>
<comment type="caution">
    <text evidence="2">The sequence shown here is derived from an EMBL/GenBank/DDBJ whole genome shotgun (WGS) entry which is preliminary data.</text>
</comment>
<accession>A0AAV4H6B2</accession>
<organism evidence="2 3">
    <name type="scientific">Elysia marginata</name>
    <dbReference type="NCBI Taxonomy" id="1093978"/>
    <lineage>
        <taxon>Eukaryota</taxon>
        <taxon>Metazoa</taxon>
        <taxon>Spiralia</taxon>
        <taxon>Lophotrochozoa</taxon>
        <taxon>Mollusca</taxon>
        <taxon>Gastropoda</taxon>
        <taxon>Heterobranchia</taxon>
        <taxon>Euthyneura</taxon>
        <taxon>Panpulmonata</taxon>
        <taxon>Sacoglossa</taxon>
        <taxon>Placobranchoidea</taxon>
        <taxon>Plakobranchidae</taxon>
        <taxon>Elysia</taxon>
    </lineage>
</organism>
<feature type="region of interest" description="Disordered" evidence="1">
    <location>
        <begin position="50"/>
        <end position="74"/>
    </location>
</feature>